<accession>A0A5C8P1L5</accession>
<comment type="caution">
    <text evidence="2">The sequence shown here is derived from an EMBL/GenBank/DDBJ whole genome shotgun (WGS) entry which is preliminary data.</text>
</comment>
<gene>
    <name evidence="2" type="ORF">FHP08_06525</name>
</gene>
<sequence>MKFLIDNNLPPVWAVALTELSKNEVPCPEVVALRSKFAANTPDHEWIDALGRERGWCILSQDRFGKGDLERAALRLSGLNVFRLNKAWNSHDYWTKTHCIVRWWPRILQQADMVSASLIEVPWKYGAHGRFNLQPHR</sequence>
<name>A0A5C8P1L5_9BURK</name>
<reference evidence="2 3" key="1">
    <citation type="submission" date="2019-06" db="EMBL/GenBank/DDBJ databases">
        <title>Quisquiliibacterium sp. nov., isolated from a maize field.</title>
        <authorList>
            <person name="Lin S.-Y."/>
            <person name="Tsai C.-F."/>
            <person name="Young C.-C."/>
        </authorList>
    </citation>
    <scope>NUCLEOTIDE SEQUENCE [LARGE SCALE GENOMIC DNA]</scope>
    <source>
        <strain evidence="2 3">CC-CFT501</strain>
    </source>
</reference>
<keyword evidence="3" id="KW-1185">Reference proteome</keyword>
<feature type="domain" description="VapC45 PIN like" evidence="1">
    <location>
        <begin position="1"/>
        <end position="85"/>
    </location>
</feature>
<dbReference type="Pfam" id="PF18478">
    <property type="entry name" value="PIN_10"/>
    <property type="match status" value="1"/>
</dbReference>
<evidence type="ECO:0000313" key="2">
    <source>
        <dbReference type="EMBL" id="TXL67258.1"/>
    </source>
</evidence>
<proteinExistence type="predicted"/>
<dbReference type="EMBL" id="VDUY01000002">
    <property type="protein sequence ID" value="TXL67258.1"/>
    <property type="molecule type" value="Genomic_DNA"/>
</dbReference>
<protein>
    <recommendedName>
        <fullName evidence="1">VapC45 PIN like domain-containing protein</fullName>
    </recommendedName>
</protein>
<organism evidence="2 3">
    <name type="scientific">Zeimonas arvi</name>
    <dbReference type="NCBI Taxonomy" id="2498847"/>
    <lineage>
        <taxon>Bacteria</taxon>
        <taxon>Pseudomonadati</taxon>
        <taxon>Pseudomonadota</taxon>
        <taxon>Betaproteobacteria</taxon>
        <taxon>Burkholderiales</taxon>
        <taxon>Burkholderiaceae</taxon>
        <taxon>Zeimonas</taxon>
    </lineage>
</organism>
<evidence type="ECO:0000313" key="3">
    <source>
        <dbReference type="Proteomes" id="UP000321548"/>
    </source>
</evidence>
<dbReference type="RefSeq" id="WP_147703506.1">
    <property type="nucleotide sequence ID" value="NZ_VDUY01000002.1"/>
</dbReference>
<dbReference type="InterPro" id="IPR041375">
    <property type="entry name" value="VapC45_PIN-like"/>
</dbReference>
<dbReference type="OrthoDB" id="6956264at2"/>
<evidence type="ECO:0000259" key="1">
    <source>
        <dbReference type="Pfam" id="PF18478"/>
    </source>
</evidence>
<dbReference type="Proteomes" id="UP000321548">
    <property type="component" value="Unassembled WGS sequence"/>
</dbReference>
<dbReference type="AlphaFoldDB" id="A0A5C8P1L5"/>